<evidence type="ECO:0000256" key="2">
    <source>
        <dbReference type="PROSITE-ProRule" id="PRU00169"/>
    </source>
</evidence>
<dbReference type="SUPFAM" id="SSF52172">
    <property type="entry name" value="CheY-like"/>
    <property type="match status" value="2"/>
</dbReference>
<gene>
    <name evidence="5" type="ORF">AZOBR_p330125</name>
</gene>
<dbReference type="PROSITE" id="PS50110">
    <property type="entry name" value="RESPONSE_REGULATORY"/>
    <property type="match status" value="2"/>
</dbReference>
<evidence type="ECO:0000313" key="5">
    <source>
        <dbReference type="EMBL" id="CCD02724.1"/>
    </source>
</evidence>
<dbReference type="EC" id="2.7.13.3" evidence="5"/>
<dbReference type="PANTHER" id="PTHR44591:SF25">
    <property type="entry name" value="CHEMOTAXIS TWO-COMPONENT RESPONSE REGULATOR"/>
    <property type="match status" value="1"/>
</dbReference>
<keyword evidence="6" id="KW-1185">Reference proteome</keyword>
<geneLocation type="plasmid" evidence="5 6">
    <name>AZOBR_p3</name>
</geneLocation>
<dbReference type="Proteomes" id="UP000007319">
    <property type="component" value="Plasmid AZOBR_p3"/>
</dbReference>
<sequence length="221" mass="23472">MGVPIDLLFTDVVMPGPLRSPDLARRAKERLPGIAVLFTSGYTENAIVHGGRLDLGVELLSKPYTREALSRKVRHVLRNQQQRSMGQAGKREATAKPSAEPAPADSRQGLRVLVVEDDALIRLVTVEMLTGLGHSVVEAGNAEEALSIAETQPVDALLTDISLPGMSGEQLAAALRKRHPALPVVFASGADRAPAGGVHLPKPYDDAALAEALDKAVKPPH</sequence>
<accession>A0A9P1JZG2</accession>
<dbReference type="GO" id="GO:0000160">
    <property type="term" value="P:phosphorelay signal transduction system"/>
    <property type="evidence" value="ECO:0007669"/>
    <property type="project" value="InterPro"/>
</dbReference>
<dbReference type="SMART" id="SM00448">
    <property type="entry name" value="REC"/>
    <property type="match status" value="1"/>
</dbReference>
<dbReference type="Gene3D" id="3.40.50.2300">
    <property type="match status" value="2"/>
</dbReference>
<evidence type="ECO:0000256" key="1">
    <source>
        <dbReference type="ARBA" id="ARBA00022553"/>
    </source>
</evidence>
<protein>
    <submittedName>
        <fullName evidence="5">Sensor protein</fullName>
        <ecNumber evidence="5">2.7.13.3</ecNumber>
    </submittedName>
</protein>
<dbReference type="InterPro" id="IPR050595">
    <property type="entry name" value="Bact_response_regulator"/>
</dbReference>
<keyword evidence="1 2" id="KW-0597">Phosphoprotein</keyword>
<name>A0A9P1JZG2_9PROT</name>
<proteinExistence type="predicted"/>
<dbReference type="InterPro" id="IPR011006">
    <property type="entry name" value="CheY-like_superfamily"/>
</dbReference>
<dbReference type="Pfam" id="PF00072">
    <property type="entry name" value="Response_reg"/>
    <property type="match status" value="1"/>
</dbReference>
<feature type="modified residue" description="4-aspartylphosphate" evidence="2">
    <location>
        <position position="160"/>
    </location>
</feature>
<dbReference type="InterPro" id="IPR001789">
    <property type="entry name" value="Sig_transdc_resp-reg_receiver"/>
</dbReference>
<evidence type="ECO:0000313" key="6">
    <source>
        <dbReference type="Proteomes" id="UP000007319"/>
    </source>
</evidence>
<dbReference type="EMBL" id="HE577330">
    <property type="protein sequence ID" value="CCD02724.1"/>
    <property type="molecule type" value="Genomic_DNA"/>
</dbReference>
<feature type="domain" description="Response regulatory" evidence="4">
    <location>
        <begin position="1"/>
        <end position="77"/>
    </location>
</feature>
<evidence type="ECO:0000256" key="3">
    <source>
        <dbReference type="SAM" id="MobiDB-lite"/>
    </source>
</evidence>
<keyword evidence="5" id="KW-0808">Transferase</keyword>
<feature type="modified residue" description="4-aspartylphosphate" evidence="2">
    <location>
        <position position="11"/>
    </location>
</feature>
<organism evidence="5 6">
    <name type="scientific">Azospirillum baldaniorum</name>
    <dbReference type="NCBI Taxonomy" id="1064539"/>
    <lineage>
        <taxon>Bacteria</taxon>
        <taxon>Pseudomonadati</taxon>
        <taxon>Pseudomonadota</taxon>
        <taxon>Alphaproteobacteria</taxon>
        <taxon>Rhodospirillales</taxon>
        <taxon>Azospirillaceae</taxon>
        <taxon>Azospirillum</taxon>
    </lineage>
</organism>
<dbReference type="GO" id="GO:0004673">
    <property type="term" value="F:protein histidine kinase activity"/>
    <property type="evidence" value="ECO:0007669"/>
    <property type="project" value="UniProtKB-EC"/>
</dbReference>
<reference evidence="5 6" key="1">
    <citation type="journal article" date="2011" name="PLoS Genet.">
        <title>Azospirillum genomes reveal transition of bacteria from aquatic to terrestrial environments.</title>
        <authorList>
            <person name="Wisniewski-Dye F."/>
            <person name="Borziak K."/>
            <person name="Khalsa-Moyers G."/>
            <person name="Alexandre G."/>
            <person name="Sukharnikov L.O."/>
            <person name="Wuichet K."/>
            <person name="Hurst G.B."/>
            <person name="McDonald W.H."/>
            <person name="Robertson J.S."/>
            <person name="Barbe V."/>
            <person name="Calteau A."/>
            <person name="Rouy Z."/>
            <person name="Mangenot S."/>
            <person name="Prigent-Combaret C."/>
            <person name="Normand P."/>
            <person name="Boyer M."/>
            <person name="Siguier P."/>
            <person name="Dessaux Y."/>
            <person name="Elmerich C."/>
            <person name="Condemine G."/>
            <person name="Krishnen G."/>
            <person name="Kennedy I."/>
            <person name="Paterson A.H."/>
            <person name="Gonzalez V."/>
            <person name="Mavingui P."/>
            <person name="Zhulin I.B."/>
        </authorList>
    </citation>
    <scope>NUCLEOTIDE SEQUENCE [LARGE SCALE GENOMIC DNA]</scope>
    <source>
        <strain evidence="5 6">Sp245</strain>
    </source>
</reference>
<feature type="domain" description="Response regulatory" evidence="4">
    <location>
        <begin position="111"/>
        <end position="221"/>
    </location>
</feature>
<dbReference type="AlphaFoldDB" id="A0A9P1JZG2"/>
<feature type="region of interest" description="Disordered" evidence="3">
    <location>
        <begin position="78"/>
        <end position="106"/>
    </location>
</feature>
<dbReference type="PANTHER" id="PTHR44591">
    <property type="entry name" value="STRESS RESPONSE REGULATOR PROTEIN 1"/>
    <property type="match status" value="1"/>
</dbReference>
<evidence type="ECO:0000259" key="4">
    <source>
        <dbReference type="PROSITE" id="PS50110"/>
    </source>
</evidence>
<dbReference type="CDD" id="cd00156">
    <property type="entry name" value="REC"/>
    <property type="match status" value="1"/>
</dbReference>
<dbReference type="KEGG" id="abs:AZOBR_p330125"/>
<keyword evidence="5" id="KW-0614">Plasmid</keyword>